<evidence type="ECO:0000256" key="2">
    <source>
        <dbReference type="ARBA" id="ARBA00022884"/>
    </source>
</evidence>
<dbReference type="PANTHER" id="PTHR23189">
    <property type="entry name" value="RNA RECOGNITION MOTIF-CONTAINING"/>
    <property type="match status" value="1"/>
</dbReference>
<evidence type="ECO:0000313" key="7">
    <source>
        <dbReference type="Proteomes" id="UP000235965"/>
    </source>
</evidence>
<dbReference type="SMART" id="SM00360">
    <property type="entry name" value="RRM"/>
    <property type="match status" value="2"/>
</dbReference>
<dbReference type="InterPro" id="IPR012677">
    <property type="entry name" value="Nucleotide-bd_a/b_plait_sf"/>
</dbReference>
<dbReference type="Pfam" id="PF00076">
    <property type="entry name" value="RRM_1"/>
    <property type="match status" value="2"/>
</dbReference>
<name>A0A2J7RPK7_9NEOP</name>
<evidence type="ECO:0000259" key="5">
    <source>
        <dbReference type="PROSITE" id="PS50102"/>
    </source>
</evidence>
<reference evidence="6 7" key="1">
    <citation type="submission" date="2017-12" db="EMBL/GenBank/DDBJ databases">
        <title>Hemimetabolous genomes reveal molecular basis of termite eusociality.</title>
        <authorList>
            <person name="Harrison M.C."/>
            <person name="Jongepier E."/>
            <person name="Robertson H.M."/>
            <person name="Arning N."/>
            <person name="Bitard-Feildel T."/>
            <person name="Chao H."/>
            <person name="Childers C.P."/>
            <person name="Dinh H."/>
            <person name="Doddapaneni H."/>
            <person name="Dugan S."/>
            <person name="Gowin J."/>
            <person name="Greiner C."/>
            <person name="Han Y."/>
            <person name="Hu H."/>
            <person name="Hughes D.S.T."/>
            <person name="Huylmans A.-K."/>
            <person name="Kemena C."/>
            <person name="Kremer L.P.M."/>
            <person name="Lee S.L."/>
            <person name="Lopez-Ezquerra A."/>
            <person name="Mallet L."/>
            <person name="Monroy-Kuhn J.M."/>
            <person name="Moser A."/>
            <person name="Murali S.C."/>
            <person name="Muzny D.M."/>
            <person name="Otani S."/>
            <person name="Piulachs M.-D."/>
            <person name="Poelchau M."/>
            <person name="Qu J."/>
            <person name="Schaub F."/>
            <person name="Wada-Katsumata A."/>
            <person name="Worley K.C."/>
            <person name="Xie Q."/>
            <person name="Ylla G."/>
            <person name="Poulsen M."/>
            <person name="Gibbs R.A."/>
            <person name="Schal C."/>
            <person name="Richards S."/>
            <person name="Belles X."/>
            <person name="Korb J."/>
            <person name="Bornberg-Bauer E."/>
        </authorList>
    </citation>
    <scope>NUCLEOTIDE SEQUENCE [LARGE SCALE GENOMIC DNA]</scope>
    <source>
        <tissue evidence="6">Whole body</tissue>
    </source>
</reference>
<feature type="compositionally biased region" description="Gly residues" evidence="4">
    <location>
        <begin position="74"/>
        <end position="98"/>
    </location>
</feature>
<dbReference type="Gene3D" id="6.10.250.1170">
    <property type="match status" value="1"/>
</dbReference>
<dbReference type="CDD" id="cd12945">
    <property type="entry name" value="NOPS_NONA_like"/>
    <property type="match status" value="1"/>
</dbReference>
<dbReference type="AlphaFoldDB" id="A0A2J7RPK7"/>
<dbReference type="SUPFAM" id="SSF54928">
    <property type="entry name" value="RNA-binding domain, RBD"/>
    <property type="match status" value="1"/>
</dbReference>
<feature type="compositionally biased region" description="Basic and acidic residues" evidence="4">
    <location>
        <begin position="542"/>
        <end position="558"/>
    </location>
</feature>
<keyword evidence="2 3" id="KW-0694">RNA-binding</keyword>
<dbReference type="CDD" id="cd12332">
    <property type="entry name" value="RRM1_p54nrb_like"/>
    <property type="match status" value="1"/>
</dbReference>
<dbReference type="GO" id="GO:0003723">
    <property type="term" value="F:RNA binding"/>
    <property type="evidence" value="ECO:0007669"/>
    <property type="project" value="UniProtKB-UniRule"/>
</dbReference>
<evidence type="ECO:0000256" key="4">
    <source>
        <dbReference type="SAM" id="MobiDB-lite"/>
    </source>
</evidence>
<feature type="region of interest" description="Disordered" evidence="4">
    <location>
        <begin position="465"/>
        <end position="558"/>
    </location>
</feature>
<dbReference type="InParanoid" id="A0A2J7RPK7"/>
<dbReference type="InterPro" id="IPR000504">
    <property type="entry name" value="RRM_dom"/>
</dbReference>
<dbReference type="CDD" id="cd12333">
    <property type="entry name" value="RRM2_p54nrb_like"/>
    <property type="match status" value="1"/>
</dbReference>
<feature type="region of interest" description="Disordered" evidence="4">
    <location>
        <begin position="1"/>
        <end position="104"/>
    </location>
</feature>
<feature type="compositionally biased region" description="Basic and acidic residues" evidence="4">
    <location>
        <begin position="48"/>
        <end position="65"/>
    </location>
</feature>
<dbReference type="InterPro" id="IPR035979">
    <property type="entry name" value="RBD_domain_sf"/>
</dbReference>
<protein>
    <submittedName>
        <fullName evidence="6">Hrp65 protein</fullName>
    </submittedName>
</protein>
<dbReference type="InterPro" id="IPR012975">
    <property type="entry name" value="NOPS"/>
</dbReference>
<dbReference type="STRING" id="105785.A0A2J7RPK7"/>
<keyword evidence="1" id="KW-0677">Repeat</keyword>
<organism evidence="6 7">
    <name type="scientific">Cryptotermes secundus</name>
    <dbReference type="NCBI Taxonomy" id="105785"/>
    <lineage>
        <taxon>Eukaryota</taxon>
        <taxon>Metazoa</taxon>
        <taxon>Ecdysozoa</taxon>
        <taxon>Arthropoda</taxon>
        <taxon>Hexapoda</taxon>
        <taxon>Insecta</taxon>
        <taxon>Pterygota</taxon>
        <taxon>Neoptera</taxon>
        <taxon>Polyneoptera</taxon>
        <taxon>Dictyoptera</taxon>
        <taxon>Blattodea</taxon>
        <taxon>Blattoidea</taxon>
        <taxon>Termitoidae</taxon>
        <taxon>Kalotermitidae</taxon>
        <taxon>Cryptotermitinae</taxon>
        <taxon>Cryptotermes</taxon>
    </lineage>
</organism>
<keyword evidence="7" id="KW-1185">Reference proteome</keyword>
<dbReference type="FunFam" id="3.30.70.330:FF:000513">
    <property type="entry name" value="Splicing factor, proline-and glutamine-rich"/>
    <property type="match status" value="1"/>
</dbReference>
<feature type="compositionally biased region" description="Basic and acidic residues" evidence="4">
    <location>
        <begin position="500"/>
        <end position="520"/>
    </location>
</feature>
<feature type="domain" description="RRM" evidence="5">
    <location>
        <begin position="214"/>
        <end position="295"/>
    </location>
</feature>
<dbReference type="PROSITE" id="PS50102">
    <property type="entry name" value="RRM"/>
    <property type="match status" value="2"/>
</dbReference>
<dbReference type="OrthoDB" id="10067824at2759"/>
<comment type="caution">
    <text evidence="6">The sequence shown here is derived from an EMBL/GenBank/DDBJ whole genome shotgun (WGS) entry which is preliminary data.</text>
</comment>
<proteinExistence type="predicted"/>
<feature type="compositionally biased region" description="Gly residues" evidence="4">
    <location>
        <begin position="523"/>
        <end position="536"/>
    </location>
</feature>
<sequence>MSSVNTEIKADIDANGPQENQGGHNHSMGGRGGGRGGGRQRFGGPGGRQRDDMRGGMRQDVKAENNVEGEDADGQGGVGRGAAGSGRGRGNRFRGGAGAREDWGMRNQDDRLNERLAGLSAPTHDLPPQDTREKKFTGRCRLYIGNLTGDVTEDEITQLFQPYGETAELFVNKEKNFAFIRLDYRANAEKAKRELDGQMRKGRALKVRFAPHSAAVKVKNLTPWVSNELLEKAFSVFGEIERAVIIVDERGKSMGEGIIEFARKPGAQMALRRCTEGCFFLTASLRPVVLEPFEQLDDIDGYAEKSLPKKNPEYYKAREVGPRFASPGSFEYEYGTRWKQLYELYKQKEEALEREMKMEEEKLEAQMEYARYEHETEILREQLRQRELDRERQKREWEMKERQAEEQRLADEERMRRQQEEMQLRMHHQEEEMRRRQQENTLFMQAHQLSSLLDQQEQALRQTPAGYDSPVADPVIRDYDAVGGAGPGSIPPDPKSFLDAYDRGTGRYEAGSRGDMREDLGGPNSGGPRGSLGGNPRGRWGPADRRGADDYPTKRRRY</sequence>
<evidence type="ECO:0000256" key="3">
    <source>
        <dbReference type="PROSITE-ProRule" id="PRU00176"/>
    </source>
</evidence>
<dbReference type="FunFam" id="3.30.70.330:FF:000043">
    <property type="entry name" value="paraspeckle component 1 isoform X1"/>
    <property type="match status" value="1"/>
</dbReference>
<feature type="compositionally biased region" description="Gly residues" evidence="4">
    <location>
        <begin position="29"/>
        <end position="47"/>
    </location>
</feature>
<accession>A0A2J7RPK7</accession>
<dbReference type="Gene3D" id="3.30.70.330">
    <property type="match status" value="2"/>
</dbReference>
<dbReference type="Proteomes" id="UP000235965">
    <property type="component" value="Unassembled WGS sequence"/>
</dbReference>
<dbReference type="GO" id="GO:0005634">
    <property type="term" value="C:nucleus"/>
    <property type="evidence" value="ECO:0007669"/>
    <property type="project" value="UniProtKB-ARBA"/>
</dbReference>
<feature type="region of interest" description="Disordered" evidence="4">
    <location>
        <begin position="395"/>
        <end position="416"/>
    </location>
</feature>
<gene>
    <name evidence="6" type="primary">HRP65_1</name>
    <name evidence="6" type="ORF">B7P43_G13630</name>
</gene>
<dbReference type="EMBL" id="NEVH01001358">
    <property type="protein sequence ID" value="PNF42759.1"/>
    <property type="molecule type" value="Genomic_DNA"/>
</dbReference>
<dbReference type="FunCoup" id="A0A2J7RPK7">
    <property type="interactions" value="421"/>
</dbReference>
<dbReference type="Pfam" id="PF08075">
    <property type="entry name" value="NOPS"/>
    <property type="match status" value="1"/>
</dbReference>
<feature type="domain" description="RRM" evidence="5">
    <location>
        <begin position="140"/>
        <end position="212"/>
    </location>
</feature>
<evidence type="ECO:0000256" key="1">
    <source>
        <dbReference type="ARBA" id="ARBA00022737"/>
    </source>
</evidence>
<evidence type="ECO:0000313" key="6">
    <source>
        <dbReference type="EMBL" id="PNF42759.1"/>
    </source>
</evidence>